<gene>
    <name evidence="2" type="ORF">PCOR1329_LOCUS50749</name>
</gene>
<dbReference type="Proteomes" id="UP001189429">
    <property type="component" value="Unassembled WGS sequence"/>
</dbReference>
<reference evidence="2" key="1">
    <citation type="submission" date="2023-10" db="EMBL/GenBank/DDBJ databases">
        <authorList>
            <person name="Chen Y."/>
            <person name="Shah S."/>
            <person name="Dougan E. K."/>
            <person name="Thang M."/>
            <person name="Chan C."/>
        </authorList>
    </citation>
    <scope>NUCLEOTIDE SEQUENCE [LARGE SCALE GENOMIC DNA]</scope>
</reference>
<organism evidence="2 3">
    <name type="scientific">Prorocentrum cordatum</name>
    <dbReference type="NCBI Taxonomy" id="2364126"/>
    <lineage>
        <taxon>Eukaryota</taxon>
        <taxon>Sar</taxon>
        <taxon>Alveolata</taxon>
        <taxon>Dinophyceae</taxon>
        <taxon>Prorocentrales</taxon>
        <taxon>Prorocentraceae</taxon>
        <taxon>Prorocentrum</taxon>
    </lineage>
</organism>
<evidence type="ECO:0000256" key="1">
    <source>
        <dbReference type="SAM" id="MobiDB-lite"/>
    </source>
</evidence>
<comment type="caution">
    <text evidence="2">The sequence shown here is derived from an EMBL/GenBank/DDBJ whole genome shotgun (WGS) entry which is preliminary data.</text>
</comment>
<evidence type="ECO:0000313" key="3">
    <source>
        <dbReference type="Proteomes" id="UP001189429"/>
    </source>
</evidence>
<accession>A0ABN9UQM8</accession>
<feature type="region of interest" description="Disordered" evidence="1">
    <location>
        <begin position="48"/>
        <end position="176"/>
    </location>
</feature>
<proteinExistence type="predicted"/>
<protein>
    <submittedName>
        <fullName evidence="2">Uncharacterized protein</fullName>
    </submittedName>
</protein>
<feature type="compositionally biased region" description="Low complexity" evidence="1">
    <location>
        <begin position="93"/>
        <end position="106"/>
    </location>
</feature>
<keyword evidence="3" id="KW-1185">Reference proteome</keyword>
<sequence length="176" mass="18719">MELAEEDLDFGLDEEEEREWAAYDEDVRQYQQLMSSVGMTADELREAAVARSDEAAQSGGSGASFLGQAPEGLTDDEVSRLEEVLGNMELDVGQEAARQGEQAQGEPPLREFLKERPGAAPPPRRRAARRLAAGSPDWAPQVPATTASPKSTAIASPATRAASSSAASSAGRPWCC</sequence>
<feature type="compositionally biased region" description="Low complexity" evidence="1">
    <location>
        <begin position="151"/>
        <end position="170"/>
    </location>
</feature>
<dbReference type="EMBL" id="CAUYUJ010016147">
    <property type="protein sequence ID" value="CAK0862297.1"/>
    <property type="molecule type" value="Genomic_DNA"/>
</dbReference>
<feature type="compositionally biased region" description="Basic and acidic residues" evidence="1">
    <location>
        <begin position="108"/>
        <end position="117"/>
    </location>
</feature>
<name>A0ABN9UQM8_9DINO</name>
<evidence type="ECO:0000313" key="2">
    <source>
        <dbReference type="EMBL" id="CAK0862297.1"/>
    </source>
</evidence>